<dbReference type="EMBL" id="CABIJS010000421">
    <property type="protein sequence ID" value="VUZ51054.1"/>
    <property type="molecule type" value="Genomic_DNA"/>
</dbReference>
<sequence>MINEIDKTTLEDTANDIKSGSGRNHQKPGECNYVNRISNGMCPKMFPLPVGL</sequence>
<proteinExistence type="predicted"/>
<accession>A0A564YWW8</accession>
<name>A0A564YWW8_HYMDI</name>
<feature type="region of interest" description="Disordered" evidence="1">
    <location>
        <begin position="1"/>
        <end position="30"/>
    </location>
</feature>
<dbReference type="Proteomes" id="UP000321570">
    <property type="component" value="Unassembled WGS sequence"/>
</dbReference>
<organism evidence="2 3">
    <name type="scientific">Hymenolepis diminuta</name>
    <name type="common">Rat tapeworm</name>
    <dbReference type="NCBI Taxonomy" id="6216"/>
    <lineage>
        <taxon>Eukaryota</taxon>
        <taxon>Metazoa</taxon>
        <taxon>Spiralia</taxon>
        <taxon>Lophotrochozoa</taxon>
        <taxon>Platyhelminthes</taxon>
        <taxon>Cestoda</taxon>
        <taxon>Eucestoda</taxon>
        <taxon>Cyclophyllidea</taxon>
        <taxon>Hymenolepididae</taxon>
        <taxon>Hymenolepis</taxon>
    </lineage>
</organism>
<dbReference type="AlphaFoldDB" id="A0A564YWW8"/>
<protein>
    <submittedName>
        <fullName evidence="2">Uncharacterized protein</fullName>
    </submittedName>
</protein>
<gene>
    <name evidence="2" type="ORF">WMSIL1_LOCUS9810</name>
</gene>
<keyword evidence="3" id="KW-1185">Reference proteome</keyword>
<feature type="compositionally biased region" description="Basic and acidic residues" evidence="1">
    <location>
        <begin position="1"/>
        <end position="10"/>
    </location>
</feature>
<evidence type="ECO:0000313" key="3">
    <source>
        <dbReference type="Proteomes" id="UP000321570"/>
    </source>
</evidence>
<reference evidence="2 3" key="1">
    <citation type="submission" date="2019-07" db="EMBL/GenBank/DDBJ databases">
        <authorList>
            <person name="Jastrzebski P J."/>
            <person name="Paukszto L."/>
            <person name="Jastrzebski P J."/>
        </authorList>
    </citation>
    <scope>NUCLEOTIDE SEQUENCE [LARGE SCALE GENOMIC DNA]</scope>
    <source>
        <strain evidence="2 3">WMS-il1</strain>
    </source>
</reference>
<evidence type="ECO:0000313" key="2">
    <source>
        <dbReference type="EMBL" id="VUZ51054.1"/>
    </source>
</evidence>
<evidence type="ECO:0000256" key="1">
    <source>
        <dbReference type="SAM" id="MobiDB-lite"/>
    </source>
</evidence>